<dbReference type="InterPro" id="IPR001640">
    <property type="entry name" value="Lgt"/>
</dbReference>
<dbReference type="PANTHER" id="PTHR30589:SF0">
    <property type="entry name" value="PHOSPHATIDYLGLYCEROL--PROLIPOPROTEIN DIACYLGLYCERYL TRANSFERASE"/>
    <property type="match status" value="1"/>
</dbReference>
<feature type="transmembrane region" description="Helical" evidence="7">
    <location>
        <begin position="198"/>
        <end position="215"/>
    </location>
</feature>
<evidence type="ECO:0000256" key="5">
    <source>
        <dbReference type="ARBA" id="ARBA00022989"/>
    </source>
</evidence>
<feature type="transmembrane region" description="Helical" evidence="7">
    <location>
        <begin position="126"/>
        <end position="144"/>
    </location>
</feature>
<reference evidence="9 10" key="1">
    <citation type="submission" date="2018-12" db="EMBL/GenBank/DDBJ databases">
        <authorList>
            <consortium name="Pathogen Informatics"/>
        </authorList>
    </citation>
    <scope>NUCLEOTIDE SEQUENCE [LARGE SCALE GENOMIC DNA]</scope>
    <source>
        <strain evidence="9 10">NCTC10437</strain>
    </source>
</reference>
<feature type="transmembrane region" description="Helical" evidence="7">
    <location>
        <begin position="253"/>
        <end position="275"/>
    </location>
</feature>
<gene>
    <name evidence="7 9" type="primary">lgt</name>
    <name evidence="9" type="ORF">NCTC10437_02665</name>
</gene>
<evidence type="ECO:0000256" key="7">
    <source>
        <dbReference type="HAMAP-Rule" id="MF_01147"/>
    </source>
</evidence>
<feature type="compositionally biased region" description="Acidic residues" evidence="8">
    <location>
        <begin position="397"/>
        <end position="411"/>
    </location>
</feature>
<comment type="function">
    <text evidence="7">Catalyzes the transfer of the diacylglyceryl group from phosphatidylglycerol to the sulfhydryl group of the N-terminal cysteine of a prolipoprotein, the first step in the formation of mature lipoproteins.</text>
</comment>
<dbReference type="EMBL" id="LR134356">
    <property type="protein sequence ID" value="VEG54796.1"/>
    <property type="molecule type" value="Genomic_DNA"/>
</dbReference>
<evidence type="ECO:0000313" key="10">
    <source>
        <dbReference type="Proteomes" id="UP000279306"/>
    </source>
</evidence>
<dbReference type="AlphaFoldDB" id="A0A3S4S2H6"/>
<feature type="compositionally biased region" description="Acidic residues" evidence="8">
    <location>
        <begin position="327"/>
        <end position="346"/>
    </location>
</feature>
<evidence type="ECO:0000313" key="9">
    <source>
        <dbReference type="EMBL" id="VEG54796.1"/>
    </source>
</evidence>
<feature type="region of interest" description="Disordered" evidence="8">
    <location>
        <begin position="785"/>
        <end position="857"/>
    </location>
</feature>
<dbReference type="Proteomes" id="UP000279306">
    <property type="component" value="Chromosome"/>
</dbReference>
<dbReference type="Pfam" id="PF01790">
    <property type="entry name" value="LGT"/>
    <property type="match status" value="1"/>
</dbReference>
<feature type="compositionally biased region" description="Acidic residues" evidence="8">
    <location>
        <begin position="499"/>
        <end position="523"/>
    </location>
</feature>
<feature type="compositionally biased region" description="Low complexity" evidence="8">
    <location>
        <begin position="807"/>
        <end position="819"/>
    </location>
</feature>
<evidence type="ECO:0000256" key="4">
    <source>
        <dbReference type="ARBA" id="ARBA00022692"/>
    </source>
</evidence>
<dbReference type="UniPathway" id="UPA00664"/>
<feature type="region of interest" description="Disordered" evidence="8">
    <location>
        <begin position="499"/>
        <end position="532"/>
    </location>
</feature>
<dbReference type="KEGG" id="mauu:NCTC10437_02665"/>
<protein>
    <recommendedName>
        <fullName evidence="7">Phosphatidylglycerol--prolipoprotein diacylglyceryl transferase</fullName>
        <ecNumber evidence="7">2.5.1.145</ecNumber>
    </recommendedName>
</protein>
<feature type="compositionally biased region" description="Acidic residues" evidence="8">
    <location>
        <begin position="719"/>
        <end position="744"/>
    </location>
</feature>
<feature type="compositionally biased region" description="Low complexity" evidence="8">
    <location>
        <begin position="838"/>
        <end position="848"/>
    </location>
</feature>
<feature type="transmembrane region" description="Helical" evidence="7">
    <location>
        <begin position="24"/>
        <end position="42"/>
    </location>
</feature>
<evidence type="ECO:0000256" key="1">
    <source>
        <dbReference type="ARBA" id="ARBA00007150"/>
    </source>
</evidence>
<keyword evidence="3 7" id="KW-0808">Transferase</keyword>
<dbReference type="GO" id="GO:0008961">
    <property type="term" value="F:phosphatidylglycerol-prolipoprotein diacylglyceryl transferase activity"/>
    <property type="evidence" value="ECO:0007669"/>
    <property type="project" value="UniProtKB-UniRule"/>
</dbReference>
<feature type="transmembrane region" description="Helical" evidence="7">
    <location>
        <begin position="54"/>
        <end position="77"/>
    </location>
</feature>
<comment type="pathway">
    <text evidence="7">Protein modification; lipoprotein biosynthesis (diacylglyceryl transfer).</text>
</comment>
<comment type="similarity">
    <text evidence="1 7">Belongs to the Lgt family.</text>
</comment>
<dbReference type="HAMAP" id="MF_01147">
    <property type="entry name" value="Lgt"/>
    <property type="match status" value="1"/>
</dbReference>
<keyword evidence="9" id="KW-0449">Lipoprotein</keyword>
<dbReference type="GO" id="GO:0042158">
    <property type="term" value="P:lipoprotein biosynthetic process"/>
    <property type="evidence" value="ECO:0007669"/>
    <property type="project" value="UniProtKB-UniRule"/>
</dbReference>
<dbReference type="EC" id="2.5.1.145" evidence="7"/>
<dbReference type="RefSeq" id="WP_083443167.1">
    <property type="nucleotide sequence ID" value="NZ_CVQQ01000014.1"/>
</dbReference>
<comment type="subcellular location">
    <subcellularLocation>
        <location evidence="7">Cell membrane</location>
        <topology evidence="7">Multi-pass membrane protein</topology>
    </subcellularLocation>
</comment>
<feature type="region of interest" description="Disordered" evidence="8">
    <location>
        <begin position="568"/>
        <end position="588"/>
    </location>
</feature>
<keyword evidence="9" id="KW-0328">Glycosyltransferase</keyword>
<feature type="region of interest" description="Disordered" evidence="8">
    <location>
        <begin position="392"/>
        <end position="462"/>
    </location>
</feature>
<evidence type="ECO:0000256" key="2">
    <source>
        <dbReference type="ARBA" id="ARBA00022475"/>
    </source>
</evidence>
<feature type="compositionally biased region" description="Low complexity" evidence="8">
    <location>
        <begin position="579"/>
        <end position="588"/>
    </location>
</feature>
<evidence type="ECO:0000256" key="3">
    <source>
        <dbReference type="ARBA" id="ARBA00022679"/>
    </source>
</evidence>
<dbReference type="GO" id="GO:0005886">
    <property type="term" value="C:plasma membrane"/>
    <property type="evidence" value="ECO:0007669"/>
    <property type="project" value="UniProtKB-SubCell"/>
</dbReference>
<feature type="region of interest" description="Disordered" evidence="8">
    <location>
        <begin position="318"/>
        <end position="352"/>
    </location>
</feature>
<keyword evidence="2 7" id="KW-1003">Cell membrane</keyword>
<feature type="region of interest" description="Disordered" evidence="8">
    <location>
        <begin position="719"/>
        <end position="755"/>
    </location>
</feature>
<dbReference type="PROSITE" id="PS01311">
    <property type="entry name" value="LGT"/>
    <property type="match status" value="1"/>
</dbReference>
<keyword evidence="10" id="KW-1185">Reference proteome</keyword>
<dbReference type="STRING" id="1791.GCA_001049355_03977"/>
<evidence type="ECO:0000256" key="8">
    <source>
        <dbReference type="SAM" id="MobiDB-lite"/>
    </source>
</evidence>
<keyword evidence="6 7" id="KW-0472">Membrane</keyword>
<feature type="transmembrane region" description="Helical" evidence="7">
    <location>
        <begin position="97"/>
        <end position="119"/>
    </location>
</feature>
<sequence>MTTTVLAYIPSPPQGVWFLGPFPLRAYALFIIVGIVSALVIGDRRWVARGGEPGVIYDIALWAVPFGLVGGRVYHVMTDWRTYFGEDGAGFGAALRIWDGGLGIWGAVTLGGIGAWVACRRRGIPLPAFGDAIAPGIILAQAIGRLGNYFNQELFGRETTLPWGLEIYERVNSAGQLDMLNGVSTGRLALEYAVHPTFLYELLWNLLVFAVLIIVDRRFKIGHGRLFALYVAGYCLGRFWIELMRSDTATLLAGIRINTFTATFVFIGAVVYIMAAPKGREDPATLRGNVDDESRVEEFAVAAAAAATGVAAAAKVADQDEAKASDDAEDAAEEADEPEAAADESDSGALAVGGLGAVEGDEAVDAADGASTVHDAAVEGAAGAGALASQLGVSDGAEAEQDAVSASDEESVSPPLPDEAGGLGSVEGDEASEAAAGAAAARDVMSTDVEAPEAESEGLGSVDGDEAAAAVGDAAVVHESAVEGEAEAEELVADVEAEADAGAEPDADAEAETEADAEADVAPESEGLGSVDGGEVAAAVGDAAVVHESAVEGEAEAEELVADVEAEADAGADAESESEGLGSVDGGEAAAAVGDAAVVHESAVEGESDAEQLVADVEAEADADADVTPESVGLGSVEADDAAAVDGEAEAEELVADVEAEADADADADAEPESEGLGSLDSDEVAAAVGDAAVVHESAVEGEAGAEELVADVEAEADADADADAEELVTDAEADADADADVAPESEGLGSVDGDEAAAAVGDAAVVHESVVEGEADAEQLVADVEAEADTDTDADTDGESDEKAAAEGTDAAEALTADSVTESPSDDRAEEVVPKSTAWAATAGADAETSRGQRALEAADRVRQWVRRRRNR</sequence>
<evidence type="ECO:0000256" key="6">
    <source>
        <dbReference type="ARBA" id="ARBA00023136"/>
    </source>
</evidence>
<feature type="compositionally biased region" description="Acidic residues" evidence="8">
    <location>
        <begin position="568"/>
        <end position="578"/>
    </location>
</feature>
<feature type="compositionally biased region" description="Acidic residues" evidence="8">
    <location>
        <begin position="785"/>
        <end position="801"/>
    </location>
</feature>
<dbReference type="PANTHER" id="PTHR30589">
    <property type="entry name" value="PROLIPOPROTEIN DIACYLGLYCERYL TRANSFERASE"/>
    <property type="match status" value="1"/>
</dbReference>
<name>A0A3S4S2H6_MYCAU</name>
<keyword evidence="5 7" id="KW-1133">Transmembrane helix</keyword>
<organism evidence="9 10">
    <name type="scientific">Mycolicibacterium aurum</name>
    <name type="common">Mycobacterium aurum</name>
    <dbReference type="NCBI Taxonomy" id="1791"/>
    <lineage>
        <taxon>Bacteria</taxon>
        <taxon>Bacillati</taxon>
        <taxon>Actinomycetota</taxon>
        <taxon>Actinomycetes</taxon>
        <taxon>Mycobacteriales</taxon>
        <taxon>Mycobacteriaceae</taxon>
        <taxon>Mycolicibacterium</taxon>
    </lineage>
</organism>
<proteinExistence type="inferred from homology"/>
<keyword evidence="4 7" id="KW-0812">Transmembrane</keyword>
<accession>A0A3S4S2H6</accession>
<dbReference type="OrthoDB" id="871140at2"/>
<feature type="binding site" evidence="7">
    <location>
        <position position="145"/>
    </location>
    <ligand>
        <name>a 1,2-diacyl-sn-glycero-3-phospho-(1'-sn-glycerol)</name>
        <dbReference type="ChEBI" id="CHEBI:64716"/>
    </ligand>
</feature>
<comment type="catalytic activity">
    <reaction evidence="7">
        <text>L-cysteinyl-[prolipoprotein] + a 1,2-diacyl-sn-glycero-3-phospho-(1'-sn-glycerol) = an S-1,2-diacyl-sn-glyceryl-L-cysteinyl-[prolipoprotein] + sn-glycerol 1-phosphate + H(+)</text>
        <dbReference type="Rhea" id="RHEA:56712"/>
        <dbReference type="Rhea" id="RHEA-COMP:14679"/>
        <dbReference type="Rhea" id="RHEA-COMP:14680"/>
        <dbReference type="ChEBI" id="CHEBI:15378"/>
        <dbReference type="ChEBI" id="CHEBI:29950"/>
        <dbReference type="ChEBI" id="CHEBI:57685"/>
        <dbReference type="ChEBI" id="CHEBI:64716"/>
        <dbReference type="ChEBI" id="CHEBI:140658"/>
        <dbReference type="EC" id="2.5.1.145"/>
    </reaction>
</comment>
<dbReference type="NCBIfam" id="TIGR00544">
    <property type="entry name" value="lgt"/>
    <property type="match status" value="1"/>
</dbReference>